<gene>
    <name evidence="2" type="ORF">TrRE_jg3819</name>
</gene>
<comment type="caution">
    <text evidence="2">The sequence shown here is derived from an EMBL/GenBank/DDBJ whole genome shotgun (WGS) entry which is preliminary data.</text>
</comment>
<feature type="region of interest" description="Disordered" evidence="1">
    <location>
        <begin position="51"/>
        <end position="76"/>
    </location>
</feature>
<name>A0A9W7E0D3_9STRA</name>
<sequence>MRDYDSDIVQEVPETKVDTTCNEKIGSSAPSSPRSVKSACVDTFSNKSWGSLRRRLSSDPESESDDEEPLSPALYNLTISDPKLEDVAAPSRRSSRNSPLTSCPNISSLSLPHVRTLGDCTVMSCPNLLHVNLPSLENLGVSTFCNSRSLESAHVPKVGHVSQCAFKGCHNLRDVTISHSATVSHEAFKDCFVLEVLAAAEGFVTPRLATASNHTKAIVDYLKWRVHKDTQREIRFTVFAMMKLCQEERASIDERNADEEEQGVMKFLCLRACDDLVRKVLEFKLGGGERRTVDRRRLGWEELREDAKELGLVRSANKKFWGM</sequence>
<dbReference type="Proteomes" id="UP001165082">
    <property type="component" value="Unassembled WGS sequence"/>
</dbReference>
<accession>A0A9W7E0D3</accession>
<evidence type="ECO:0000256" key="1">
    <source>
        <dbReference type="SAM" id="MobiDB-lite"/>
    </source>
</evidence>
<dbReference type="Pfam" id="PF13306">
    <property type="entry name" value="LRR_5"/>
    <property type="match status" value="1"/>
</dbReference>
<dbReference type="Gene3D" id="3.80.10.10">
    <property type="entry name" value="Ribonuclease Inhibitor"/>
    <property type="match status" value="1"/>
</dbReference>
<protein>
    <submittedName>
        <fullName evidence="2">Uncharacterized protein</fullName>
    </submittedName>
</protein>
<dbReference type="InterPro" id="IPR032675">
    <property type="entry name" value="LRR_dom_sf"/>
</dbReference>
<feature type="region of interest" description="Disordered" evidence="1">
    <location>
        <begin position="1"/>
        <end position="37"/>
    </location>
</feature>
<feature type="compositionally biased region" description="Low complexity" evidence="1">
    <location>
        <begin position="27"/>
        <end position="37"/>
    </location>
</feature>
<feature type="compositionally biased region" description="Acidic residues" evidence="1">
    <location>
        <begin position="60"/>
        <end position="69"/>
    </location>
</feature>
<reference evidence="2" key="1">
    <citation type="submission" date="2022-07" db="EMBL/GenBank/DDBJ databases">
        <title>Genome analysis of Parmales, a sister group of diatoms, reveals the evolutionary specialization of diatoms from phago-mixotrophs to photoautotrophs.</title>
        <authorList>
            <person name="Ban H."/>
            <person name="Sato S."/>
            <person name="Yoshikawa S."/>
            <person name="Kazumasa Y."/>
            <person name="Nakamura Y."/>
            <person name="Ichinomiya M."/>
            <person name="Saitoh K."/>
            <person name="Sato N."/>
            <person name="Blanc-Mathieu R."/>
            <person name="Endo H."/>
            <person name="Kuwata A."/>
            <person name="Ogata H."/>
        </authorList>
    </citation>
    <scope>NUCLEOTIDE SEQUENCE</scope>
</reference>
<dbReference type="InterPro" id="IPR026906">
    <property type="entry name" value="LRR_5"/>
</dbReference>
<evidence type="ECO:0000313" key="3">
    <source>
        <dbReference type="Proteomes" id="UP001165082"/>
    </source>
</evidence>
<dbReference type="AlphaFoldDB" id="A0A9W7E0D3"/>
<dbReference type="OrthoDB" id="10264456at2759"/>
<keyword evidence="3" id="KW-1185">Reference proteome</keyword>
<dbReference type="SUPFAM" id="SSF52058">
    <property type="entry name" value="L domain-like"/>
    <property type="match status" value="1"/>
</dbReference>
<evidence type="ECO:0000313" key="2">
    <source>
        <dbReference type="EMBL" id="GMH60695.1"/>
    </source>
</evidence>
<proteinExistence type="predicted"/>
<dbReference type="EMBL" id="BRXZ01002374">
    <property type="protein sequence ID" value="GMH60695.1"/>
    <property type="molecule type" value="Genomic_DNA"/>
</dbReference>
<organism evidence="2 3">
    <name type="scientific">Triparma retinervis</name>
    <dbReference type="NCBI Taxonomy" id="2557542"/>
    <lineage>
        <taxon>Eukaryota</taxon>
        <taxon>Sar</taxon>
        <taxon>Stramenopiles</taxon>
        <taxon>Ochrophyta</taxon>
        <taxon>Bolidophyceae</taxon>
        <taxon>Parmales</taxon>
        <taxon>Triparmaceae</taxon>
        <taxon>Triparma</taxon>
    </lineage>
</organism>